<dbReference type="AlphaFoldDB" id="A0A4V2SMD5"/>
<dbReference type="Proteomes" id="UP000294564">
    <property type="component" value="Unassembled WGS sequence"/>
</dbReference>
<keyword evidence="1" id="KW-0732">Signal</keyword>
<dbReference type="RefSeq" id="WP_132793589.1">
    <property type="nucleotide sequence ID" value="NZ_SLXM01000002.1"/>
</dbReference>
<protein>
    <recommendedName>
        <fullName evidence="4">TonB-like protein</fullName>
    </recommendedName>
</protein>
<reference evidence="2 3" key="1">
    <citation type="submission" date="2019-03" db="EMBL/GenBank/DDBJ databases">
        <title>Genomic Encyclopedia of Type Strains, Phase IV (KMG-IV): sequencing the most valuable type-strain genomes for metagenomic binning, comparative biology and taxonomic classification.</title>
        <authorList>
            <person name="Goeker M."/>
        </authorList>
    </citation>
    <scope>NUCLEOTIDE SEQUENCE [LARGE SCALE GENOMIC DNA]</scope>
    <source>
        <strain evidence="2 3">DSM 14836</strain>
    </source>
</reference>
<gene>
    <name evidence="2" type="ORF">EV195_102158</name>
</gene>
<comment type="caution">
    <text evidence="2">The sequence shown here is derived from an EMBL/GenBank/DDBJ whole genome shotgun (WGS) entry which is preliminary data.</text>
</comment>
<dbReference type="EMBL" id="SLXM01000002">
    <property type="protein sequence ID" value="TCP26816.1"/>
    <property type="molecule type" value="Genomic_DNA"/>
</dbReference>
<proteinExistence type="predicted"/>
<organism evidence="2 3">
    <name type="scientific">Tenacibaculum skagerrakense</name>
    <dbReference type="NCBI Taxonomy" id="186571"/>
    <lineage>
        <taxon>Bacteria</taxon>
        <taxon>Pseudomonadati</taxon>
        <taxon>Bacteroidota</taxon>
        <taxon>Flavobacteriia</taxon>
        <taxon>Flavobacteriales</taxon>
        <taxon>Flavobacteriaceae</taxon>
        <taxon>Tenacibaculum</taxon>
    </lineage>
</organism>
<dbReference type="OrthoDB" id="1163682at2"/>
<evidence type="ECO:0008006" key="4">
    <source>
        <dbReference type="Google" id="ProtNLM"/>
    </source>
</evidence>
<evidence type="ECO:0000313" key="2">
    <source>
        <dbReference type="EMBL" id="TCP26816.1"/>
    </source>
</evidence>
<evidence type="ECO:0000313" key="3">
    <source>
        <dbReference type="Proteomes" id="UP000294564"/>
    </source>
</evidence>
<sequence>MKSIKLVLVIVSVMLSTIALANTNPTEDKVKMTVISKEIAKLLENPSFALERNASVTVKFTVNKKNEIVVLSVESENNEDTIAEYIKTRLNYKRLTNNIKSEVYTLPIKMVSL</sequence>
<name>A0A4V2SMD5_9FLAO</name>
<evidence type="ECO:0000256" key="1">
    <source>
        <dbReference type="SAM" id="SignalP"/>
    </source>
</evidence>
<feature type="signal peptide" evidence="1">
    <location>
        <begin position="1"/>
        <end position="21"/>
    </location>
</feature>
<feature type="chain" id="PRO_5020602762" description="TonB-like protein" evidence="1">
    <location>
        <begin position="22"/>
        <end position="113"/>
    </location>
</feature>
<accession>A0A4V2SMD5</accession>
<keyword evidence="3" id="KW-1185">Reference proteome</keyword>